<dbReference type="Proteomes" id="UP000243217">
    <property type="component" value="Unassembled WGS sequence"/>
</dbReference>
<evidence type="ECO:0000313" key="2">
    <source>
        <dbReference type="Proteomes" id="UP000243217"/>
    </source>
</evidence>
<organism evidence="1 2">
    <name type="scientific">Thraustotheca clavata</name>
    <dbReference type="NCBI Taxonomy" id="74557"/>
    <lineage>
        <taxon>Eukaryota</taxon>
        <taxon>Sar</taxon>
        <taxon>Stramenopiles</taxon>
        <taxon>Oomycota</taxon>
        <taxon>Saprolegniomycetes</taxon>
        <taxon>Saprolegniales</taxon>
        <taxon>Achlyaceae</taxon>
        <taxon>Thraustotheca</taxon>
    </lineage>
</organism>
<gene>
    <name evidence="1" type="ORF">THRCLA_23345</name>
</gene>
<protein>
    <submittedName>
        <fullName evidence="1">Uncharacterized protein</fullName>
    </submittedName>
</protein>
<dbReference type="EMBL" id="JNBS01004955">
    <property type="protein sequence ID" value="OQR81562.1"/>
    <property type="molecule type" value="Genomic_DNA"/>
</dbReference>
<comment type="caution">
    <text evidence="1">The sequence shown here is derived from an EMBL/GenBank/DDBJ whole genome shotgun (WGS) entry which is preliminary data.</text>
</comment>
<dbReference type="OrthoDB" id="128901at2759"/>
<accession>A0A1V9Y760</accession>
<evidence type="ECO:0000313" key="1">
    <source>
        <dbReference type="EMBL" id="OQR81562.1"/>
    </source>
</evidence>
<dbReference type="AlphaFoldDB" id="A0A1V9Y760"/>
<keyword evidence="2" id="KW-1185">Reference proteome</keyword>
<name>A0A1V9Y760_9STRA</name>
<proteinExistence type="predicted"/>
<sequence>MDNQLTKDQVSKGVYVTVTGTPGIGISIFYQYFFSRYRQAYPEATILTASFTEYQQVQKCVVFEPNKAPIKIKRNVEDEYPKAIHLYDGPPNTKTNDSKMVTFSNAHFPLYMPVWELPEMMEAVKLLNLIISIDDLIQRYYLFGGESQTTQDLPR</sequence>
<reference evidence="1 2" key="1">
    <citation type="journal article" date="2014" name="Genome Biol. Evol.">
        <title>The secreted proteins of Achlya hypogyna and Thraustotheca clavata identify the ancestral oomycete secretome and reveal gene acquisitions by horizontal gene transfer.</title>
        <authorList>
            <person name="Misner I."/>
            <person name="Blouin N."/>
            <person name="Leonard G."/>
            <person name="Richards T.A."/>
            <person name="Lane C.E."/>
        </authorList>
    </citation>
    <scope>NUCLEOTIDE SEQUENCE [LARGE SCALE GENOMIC DNA]</scope>
    <source>
        <strain evidence="1 2">ATCC 34112</strain>
    </source>
</reference>